<sequence>MKKKKLNIVLPLILFIVGLPVLAYAQESEHLIKGQTVYSPQVTEMICYDRVLLQKNKGCVDLSIPLLEWKDRDFNLPLTLFYNSAGFRPREVDNYVGRNWMLSVGGVVYRRVNGVPDDMNNAINPLDAQTGKIIHTNGFLNILNRNMFDLKDMEEDFKDNPYRYTHRKDMETSESTIPGTNNVESSADVFYFSFGGHSGKFLINYDGSVSACGNNGGRYEVDLSSMALFDTPHSRETYIRIKTADGYVYTFGGGGYSSLEYNVGWEEALGQQEGLNVQNEITAYHLTEIKAPNGRKMTFVYRDIDEKCHSTANWLRTLVEQGTDLSEDIAMQYTLSGKAVYRNYNMHSIYCWENEPLKPNKQLYTLTKNALMDHIAVDGKTIIKFHYSMRDKHVTCHPGENESVFPYLCGCKLDKLEMCLSSTVDCSVSFDYTYQAGGRMFLQSVRHSSEGRYTFSYHLPSLLTAPTPFTHNIDYWGFWRGRTANKGILPALRSNRICPQEYTVVSDDRQPTGEDYDYTLLRQVTYPTGGKSVFEYEANHYSNIPYLDVCTDSRPSFANRRDCVAGGARVRSITHYSTPDTAVRKSIFTYGEPLCLGDILYMPHFKYTGTLMKENGGQEYVIEYVCMDSEGVATLPHSSTHILYPNVTEHFVHPSVEDLTEAHPFKVTLFEGAHLFAANDFVFPTYRAGEGIGVNPDAFFPTFSLQAYNRRLLEQPDLDASLSQGKIIAERWYNTKSELIRQTTYEYEYINRDKYALRTYAPCPYFRLRTGLYTHLTKEPLFSYALKQTTTKDYLVSGEFSTAKTDTERYLYDTDGDLLEKSRLKSNGDTLITRYNREVARNSSGFQKYLNEELVYKAPGGEIRTPLWRKVTSYYPITTPQGCTWNVPLSFGVYHSGDTFVSRTWCSDVDDFGNPLEVGRHTGDRVTYIWGFNGKYLLARIENASWKEVEELLEIPVKSYSHTQGNREELNDLRVKLPQARVYTYTYSDGVGLTSETSPNGCTIYYNYDRQGRLSQVSRLHEGKQGDILQLYNYHIVNQ</sequence>
<evidence type="ECO:0000313" key="1">
    <source>
        <dbReference type="EMBL" id="TGX96512.1"/>
    </source>
</evidence>
<gene>
    <name evidence="1" type="ORF">E5356_19580</name>
</gene>
<accession>A0A4S2A7Z1</accession>
<keyword evidence="2" id="KW-1185">Reference proteome</keyword>
<dbReference type="Proteomes" id="UP000305751">
    <property type="component" value="Unassembled WGS sequence"/>
</dbReference>
<protein>
    <recommendedName>
        <fullName evidence="3">RHS repeat protein</fullName>
    </recommendedName>
</protein>
<dbReference type="RefSeq" id="WP_136015114.1">
    <property type="nucleotide sequence ID" value="NZ_CANDOI010000110.1"/>
</dbReference>
<organism evidence="1 2">
    <name type="scientific">Bacteroides acidifaciens</name>
    <dbReference type="NCBI Taxonomy" id="85831"/>
    <lineage>
        <taxon>Bacteria</taxon>
        <taxon>Pseudomonadati</taxon>
        <taxon>Bacteroidota</taxon>
        <taxon>Bacteroidia</taxon>
        <taxon>Bacteroidales</taxon>
        <taxon>Bacteroidaceae</taxon>
        <taxon>Bacteroides</taxon>
    </lineage>
</organism>
<comment type="caution">
    <text evidence="1">The sequence shown here is derived from an EMBL/GenBank/DDBJ whole genome shotgun (WGS) entry which is preliminary data.</text>
</comment>
<dbReference type="EMBL" id="SRZA01000117">
    <property type="protein sequence ID" value="TGX96512.1"/>
    <property type="molecule type" value="Genomic_DNA"/>
</dbReference>
<name>A0A4S2A7Z1_9BACE</name>
<reference evidence="1 2" key="1">
    <citation type="submission" date="2019-04" db="EMBL/GenBank/DDBJ databases">
        <title>Microbes associate with the intestines of laboratory mice.</title>
        <authorList>
            <person name="Navarre W."/>
            <person name="Wong E."/>
            <person name="Huang K."/>
            <person name="Tropini C."/>
            <person name="Ng K."/>
            <person name="Yu B."/>
        </authorList>
    </citation>
    <scope>NUCLEOTIDE SEQUENCE [LARGE SCALE GENOMIC DNA]</scope>
    <source>
        <strain evidence="1 2">NM70_E10</strain>
    </source>
</reference>
<proteinExistence type="predicted"/>
<evidence type="ECO:0000313" key="2">
    <source>
        <dbReference type="Proteomes" id="UP000305751"/>
    </source>
</evidence>
<dbReference type="AlphaFoldDB" id="A0A4S2A7Z1"/>
<evidence type="ECO:0008006" key="3">
    <source>
        <dbReference type="Google" id="ProtNLM"/>
    </source>
</evidence>